<feature type="region of interest" description="Disordered" evidence="1">
    <location>
        <begin position="107"/>
        <end position="140"/>
    </location>
</feature>
<evidence type="ECO:0000313" key="2">
    <source>
        <dbReference type="EMBL" id="KAG9331983.1"/>
    </source>
</evidence>
<evidence type="ECO:0008006" key="4">
    <source>
        <dbReference type="Google" id="ProtNLM"/>
    </source>
</evidence>
<sequence length="192" mass="21112">MASPGKPVLSSASKLLTNVCRVCGNAFCDNNKNKCNLFQGKNSAIKPDFTVALEKLTGPITPGDYLLSVCLQCKRLLDRYHRCSGEVERIARSIQEKTRENDRIRMKRCSAAAPSQEAKRQRVSPPATQSGAGEHPLNAVSPSIPTIGMTDLQSLLLPKPAYFIQSLFPPLPKRTFCSLLLLLLPPKPAYFN</sequence>
<comment type="caution">
    <text evidence="2">The sequence shown here is derived from an EMBL/GenBank/DDBJ whole genome shotgun (WGS) entry which is preliminary data.</text>
</comment>
<dbReference type="OrthoDB" id="8934923at2759"/>
<accession>A0A8T2MWD8</accession>
<evidence type="ECO:0000256" key="1">
    <source>
        <dbReference type="SAM" id="MobiDB-lite"/>
    </source>
</evidence>
<protein>
    <recommendedName>
        <fullName evidence="4">ZAD domain-containing protein</fullName>
    </recommendedName>
</protein>
<gene>
    <name evidence="2" type="ORF">JZ751_016259</name>
</gene>
<reference evidence="2" key="1">
    <citation type="thesis" date="2021" institute="BYU ScholarsArchive" country="Provo, UT, USA">
        <title>Applications of and Algorithms for Genome Assembly and Genomic Analyses with an Emphasis on Marine Teleosts.</title>
        <authorList>
            <person name="Pickett B.D."/>
        </authorList>
    </citation>
    <scope>NUCLEOTIDE SEQUENCE</scope>
    <source>
        <strain evidence="2">HI-2016</strain>
    </source>
</reference>
<dbReference type="AlphaFoldDB" id="A0A8T2MWD8"/>
<dbReference type="Proteomes" id="UP000824540">
    <property type="component" value="Unassembled WGS sequence"/>
</dbReference>
<keyword evidence="3" id="KW-1185">Reference proteome</keyword>
<name>A0A8T2MWD8_9TELE</name>
<organism evidence="2 3">
    <name type="scientific">Albula glossodonta</name>
    <name type="common">roundjaw bonefish</name>
    <dbReference type="NCBI Taxonomy" id="121402"/>
    <lineage>
        <taxon>Eukaryota</taxon>
        <taxon>Metazoa</taxon>
        <taxon>Chordata</taxon>
        <taxon>Craniata</taxon>
        <taxon>Vertebrata</taxon>
        <taxon>Euteleostomi</taxon>
        <taxon>Actinopterygii</taxon>
        <taxon>Neopterygii</taxon>
        <taxon>Teleostei</taxon>
        <taxon>Albuliformes</taxon>
        <taxon>Albulidae</taxon>
        <taxon>Albula</taxon>
    </lineage>
</organism>
<evidence type="ECO:0000313" key="3">
    <source>
        <dbReference type="Proteomes" id="UP000824540"/>
    </source>
</evidence>
<dbReference type="EMBL" id="JAFBMS010000266">
    <property type="protein sequence ID" value="KAG9331983.1"/>
    <property type="molecule type" value="Genomic_DNA"/>
</dbReference>
<proteinExistence type="predicted"/>